<dbReference type="GO" id="GO:0003723">
    <property type="term" value="F:RNA binding"/>
    <property type="evidence" value="ECO:0007669"/>
    <property type="project" value="UniProtKB-KW"/>
</dbReference>
<sequence length="231" mass="28926">MLNNTIVLKKKKIRKFVLRKLKKKWRFWRMFKFYFLRRKKKFFFSKLAFFFNQKRIIWHQLSVMYGKKIKNNVYVNHKSKIIFNSKFGNILCKLELRLNILILRLCFVKKLLESNCIIKEKKIRVNGLIKHKNYLVSTGDLIVYSEYFSKFKRKYFDKRRWNRFKWRKWKKKPIKKMFFLLKRNFIFNFMEINYSIFSSILLRQPLLGEITYRNKKQLLISSLLRKIYFLY</sequence>
<keyword evidence="2" id="KW-0687">Ribonucleoprotein</keyword>
<dbReference type="SUPFAM" id="SSF55174">
    <property type="entry name" value="Alpha-L RNA-binding motif"/>
    <property type="match status" value="1"/>
</dbReference>
<dbReference type="Gene3D" id="3.10.290.10">
    <property type="entry name" value="RNA-binding S4 domain"/>
    <property type="match status" value="1"/>
</dbReference>
<dbReference type="InterPro" id="IPR036986">
    <property type="entry name" value="S4_RNA-bd_sf"/>
</dbReference>
<name>A0A5P8DJS3_9EUKA</name>
<evidence type="ECO:0000313" key="2">
    <source>
        <dbReference type="EMBL" id="QFP99043.1"/>
    </source>
</evidence>
<geneLocation type="mitochondrion" evidence="2"/>
<organism evidence="2">
    <name type="scientific">Rhizaria sp</name>
    <dbReference type="NCBI Taxonomy" id="2204297"/>
    <lineage>
        <taxon>Eukaryota</taxon>
        <taxon>Sar</taxon>
        <taxon>Rhizaria</taxon>
    </lineage>
</organism>
<accession>A0A5P8DJS3</accession>
<dbReference type="PROSITE" id="PS50889">
    <property type="entry name" value="S4"/>
    <property type="match status" value="1"/>
</dbReference>
<gene>
    <name evidence="2" type="primary">rps4</name>
</gene>
<keyword evidence="1" id="KW-0694">RNA-binding</keyword>
<keyword evidence="2" id="KW-0689">Ribosomal protein</keyword>
<protein>
    <submittedName>
        <fullName evidence="2">Ribosomal protein S4</fullName>
    </submittedName>
</protein>
<proteinExistence type="predicted"/>
<dbReference type="EMBL" id="MN082144">
    <property type="protein sequence ID" value="QFP99043.1"/>
    <property type="molecule type" value="Genomic_DNA"/>
</dbReference>
<dbReference type="GO" id="GO:0005840">
    <property type="term" value="C:ribosome"/>
    <property type="evidence" value="ECO:0007669"/>
    <property type="project" value="UniProtKB-KW"/>
</dbReference>
<reference evidence="2" key="1">
    <citation type="submission" date="2019-06" db="EMBL/GenBank/DDBJ databases">
        <authorList>
            <person name="Wideman J.G."/>
            <person name="Richards T.A."/>
        </authorList>
    </citation>
    <scope>NUCLEOTIDE SEQUENCE</scope>
</reference>
<dbReference type="AlphaFoldDB" id="A0A5P8DJS3"/>
<evidence type="ECO:0000256" key="1">
    <source>
        <dbReference type="PROSITE-ProRule" id="PRU00182"/>
    </source>
</evidence>
<keyword evidence="2" id="KW-0496">Mitochondrion</keyword>